<reference evidence="8 9" key="1">
    <citation type="journal article" date="2021" name="Nat. Commun.">
        <title>Genetic determinants of endophytism in the Arabidopsis root mycobiome.</title>
        <authorList>
            <person name="Mesny F."/>
            <person name="Miyauchi S."/>
            <person name="Thiergart T."/>
            <person name="Pickel B."/>
            <person name="Atanasova L."/>
            <person name="Karlsson M."/>
            <person name="Huettel B."/>
            <person name="Barry K.W."/>
            <person name="Haridas S."/>
            <person name="Chen C."/>
            <person name="Bauer D."/>
            <person name="Andreopoulos W."/>
            <person name="Pangilinan J."/>
            <person name="LaButti K."/>
            <person name="Riley R."/>
            <person name="Lipzen A."/>
            <person name="Clum A."/>
            <person name="Drula E."/>
            <person name="Henrissat B."/>
            <person name="Kohler A."/>
            <person name="Grigoriev I.V."/>
            <person name="Martin F.M."/>
            <person name="Hacquard S."/>
        </authorList>
    </citation>
    <scope>NUCLEOTIDE SEQUENCE [LARGE SCALE GENOMIC DNA]</scope>
    <source>
        <strain evidence="8 9">MPI-CAGE-CH-0241</strain>
    </source>
</reference>
<comment type="similarity">
    <text evidence="1">Belongs to the Gfo/Idh/MocA family.</text>
</comment>
<dbReference type="OrthoDB" id="6417021at2759"/>
<name>A0A9P8W0N6_9HYPO</name>
<dbReference type="SUPFAM" id="SSF55347">
    <property type="entry name" value="Glyceraldehyde-3-phosphate dehydrogenase-like, C-terminal domain"/>
    <property type="match status" value="1"/>
</dbReference>
<evidence type="ECO:0000256" key="3">
    <source>
        <dbReference type="ARBA" id="ARBA00038984"/>
    </source>
</evidence>
<evidence type="ECO:0000259" key="7">
    <source>
        <dbReference type="Pfam" id="PF22725"/>
    </source>
</evidence>
<sequence>MTKMLRWGILGTSFISNTVAKAIAESPGSRIEAVFGRDATRLGAFADKHSVSKKYQTIDELLDDADVDVVYVGLPSHMHASATVAAAKRGKPILSEKSLATTMEDSKAMIEAVREANVFFLEGLMYLCHPLMEKLAEVIRSGTLGRISGVSGYYAANIWRKANPLGMGTIYNLGCYPVSLLHFIMEMAFGSGAFQTRQVSGLGNVSTEGALHVRDASLTVRFGNGVLGNIQSTDTFGNDFGFVIHGDKASLRFKTNPWLPVAGDNIMEIKTYGGSVEEIIVHAQLDAFGCQVRRVEECLAARVKEAQRPSPSWSSSVEIMGLLTEWEADIKRQSE</sequence>
<organism evidence="8 9">
    <name type="scientific">Thelonectria olida</name>
    <dbReference type="NCBI Taxonomy" id="1576542"/>
    <lineage>
        <taxon>Eukaryota</taxon>
        <taxon>Fungi</taxon>
        <taxon>Dikarya</taxon>
        <taxon>Ascomycota</taxon>
        <taxon>Pezizomycotina</taxon>
        <taxon>Sordariomycetes</taxon>
        <taxon>Hypocreomycetidae</taxon>
        <taxon>Hypocreales</taxon>
        <taxon>Nectriaceae</taxon>
        <taxon>Thelonectria</taxon>
    </lineage>
</organism>
<dbReference type="SUPFAM" id="SSF51735">
    <property type="entry name" value="NAD(P)-binding Rossmann-fold domains"/>
    <property type="match status" value="1"/>
</dbReference>
<dbReference type="Gene3D" id="3.30.360.10">
    <property type="entry name" value="Dihydrodipicolinate Reductase, domain 2"/>
    <property type="match status" value="1"/>
</dbReference>
<dbReference type="InterPro" id="IPR055170">
    <property type="entry name" value="GFO_IDH_MocA-like_dom"/>
</dbReference>
<comment type="catalytic activity">
    <reaction evidence="5">
        <text>D-xylose + NADP(+) = D-xylono-1,5-lactone + NADPH + H(+)</text>
        <dbReference type="Rhea" id="RHEA:22000"/>
        <dbReference type="ChEBI" id="CHEBI:15378"/>
        <dbReference type="ChEBI" id="CHEBI:15867"/>
        <dbReference type="ChEBI" id="CHEBI:53455"/>
        <dbReference type="ChEBI" id="CHEBI:57783"/>
        <dbReference type="ChEBI" id="CHEBI:58349"/>
        <dbReference type="EC" id="1.1.1.179"/>
    </reaction>
</comment>
<dbReference type="Pfam" id="PF01408">
    <property type="entry name" value="GFO_IDH_MocA"/>
    <property type="match status" value="1"/>
</dbReference>
<proteinExistence type="inferred from homology"/>
<dbReference type="EC" id="1.1.1.179" evidence="3"/>
<protein>
    <recommendedName>
        <fullName evidence="3">D-xylose 1-dehydrogenase (NADP(+), D-xylono-1,5-lactone-forming)</fullName>
        <ecNumber evidence="3">1.1.1.179</ecNumber>
    </recommendedName>
    <alternativeName>
        <fullName evidence="4">D-xylose-NADP dehydrogenase</fullName>
    </alternativeName>
</protein>
<comment type="caution">
    <text evidence="8">The sequence shown here is derived from an EMBL/GenBank/DDBJ whole genome shotgun (WGS) entry which is preliminary data.</text>
</comment>
<evidence type="ECO:0000256" key="4">
    <source>
        <dbReference type="ARBA" id="ARBA00042988"/>
    </source>
</evidence>
<dbReference type="Gene3D" id="3.40.50.720">
    <property type="entry name" value="NAD(P)-binding Rossmann-like Domain"/>
    <property type="match status" value="1"/>
</dbReference>
<keyword evidence="2" id="KW-0560">Oxidoreductase</keyword>
<evidence type="ECO:0000256" key="5">
    <source>
        <dbReference type="ARBA" id="ARBA00049233"/>
    </source>
</evidence>
<dbReference type="EMBL" id="JAGPYM010000015">
    <property type="protein sequence ID" value="KAH6886990.1"/>
    <property type="molecule type" value="Genomic_DNA"/>
</dbReference>
<dbReference type="GO" id="GO:0000166">
    <property type="term" value="F:nucleotide binding"/>
    <property type="evidence" value="ECO:0007669"/>
    <property type="project" value="InterPro"/>
</dbReference>
<evidence type="ECO:0000313" key="9">
    <source>
        <dbReference type="Proteomes" id="UP000777438"/>
    </source>
</evidence>
<dbReference type="PANTHER" id="PTHR22604:SF105">
    <property type="entry name" value="TRANS-1,2-DIHYDROBENZENE-1,2-DIOL DEHYDROGENASE"/>
    <property type="match status" value="1"/>
</dbReference>
<dbReference type="PANTHER" id="PTHR22604">
    <property type="entry name" value="OXIDOREDUCTASES"/>
    <property type="match status" value="1"/>
</dbReference>
<accession>A0A9P8W0N6</accession>
<feature type="domain" description="GFO/IDH/MocA-like oxidoreductase" evidence="7">
    <location>
        <begin position="133"/>
        <end position="252"/>
    </location>
</feature>
<gene>
    <name evidence="8" type="ORF">B0T10DRAFT_490589</name>
</gene>
<evidence type="ECO:0000313" key="8">
    <source>
        <dbReference type="EMBL" id="KAH6886990.1"/>
    </source>
</evidence>
<evidence type="ECO:0000256" key="2">
    <source>
        <dbReference type="ARBA" id="ARBA00023002"/>
    </source>
</evidence>
<dbReference type="Pfam" id="PF22725">
    <property type="entry name" value="GFO_IDH_MocA_C3"/>
    <property type="match status" value="1"/>
</dbReference>
<dbReference type="InterPro" id="IPR036291">
    <property type="entry name" value="NAD(P)-bd_dom_sf"/>
</dbReference>
<dbReference type="AlphaFoldDB" id="A0A9P8W0N6"/>
<dbReference type="InterPro" id="IPR000683">
    <property type="entry name" value="Gfo/Idh/MocA-like_OxRdtase_N"/>
</dbReference>
<evidence type="ECO:0000256" key="1">
    <source>
        <dbReference type="ARBA" id="ARBA00010928"/>
    </source>
</evidence>
<dbReference type="GO" id="GO:0047837">
    <property type="term" value="F:D-xylose 1-dehydrogenase (NADP+) activity"/>
    <property type="evidence" value="ECO:0007669"/>
    <property type="project" value="UniProtKB-EC"/>
</dbReference>
<dbReference type="InterPro" id="IPR050984">
    <property type="entry name" value="Gfo/Idh/MocA_domain"/>
</dbReference>
<feature type="domain" description="Gfo/Idh/MocA-like oxidoreductase N-terminal" evidence="6">
    <location>
        <begin position="5"/>
        <end position="120"/>
    </location>
</feature>
<keyword evidence="9" id="KW-1185">Reference proteome</keyword>
<evidence type="ECO:0000259" key="6">
    <source>
        <dbReference type="Pfam" id="PF01408"/>
    </source>
</evidence>
<dbReference type="Proteomes" id="UP000777438">
    <property type="component" value="Unassembled WGS sequence"/>
</dbReference>